<dbReference type="Gene3D" id="3.40.50.10540">
    <property type="entry name" value="Crotonobetainyl-coa:carnitine coa-transferase, domain 1"/>
    <property type="match status" value="1"/>
</dbReference>
<dbReference type="PANTHER" id="PTHR48228:SF5">
    <property type="entry name" value="ALPHA-METHYLACYL-COA RACEMASE"/>
    <property type="match status" value="1"/>
</dbReference>
<dbReference type="InterPro" id="IPR044855">
    <property type="entry name" value="CoA-Trfase_III_dom3_sf"/>
</dbReference>
<dbReference type="RefSeq" id="WP_200123961.1">
    <property type="nucleotide sequence ID" value="NZ_CP054705.1"/>
</dbReference>
<organism evidence="2 3">
    <name type="scientific">Salicibibacter cibarius</name>
    <dbReference type="NCBI Taxonomy" id="2743000"/>
    <lineage>
        <taxon>Bacteria</taxon>
        <taxon>Bacillati</taxon>
        <taxon>Bacillota</taxon>
        <taxon>Bacilli</taxon>
        <taxon>Bacillales</taxon>
        <taxon>Bacillaceae</taxon>
        <taxon>Salicibibacter</taxon>
    </lineage>
</organism>
<dbReference type="Pfam" id="PF02515">
    <property type="entry name" value="CoA_transf_3"/>
    <property type="match status" value="1"/>
</dbReference>
<dbReference type="KEGG" id="scia:HUG15_15530"/>
<evidence type="ECO:0000313" key="2">
    <source>
        <dbReference type="EMBL" id="QQK76834.1"/>
    </source>
</evidence>
<dbReference type="EMBL" id="CP054705">
    <property type="protein sequence ID" value="QQK76834.1"/>
    <property type="molecule type" value="Genomic_DNA"/>
</dbReference>
<keyword evidence="2" id="KW-0808">Transferase</keyword>
<dbReference type="AlphaFoldDB" id="A0A7T7CCF7"/>
<gene>
    <name evidence="2" type="ORF">HUG15_15530</name>
</gene>
<dbReference type="GO" id="GO:0016740">
    <property type="term" value="F:transferase activity"/>
    <property type="evidence" value="ECO:0007669"/>
    <property type="project" value="UniProtKB-KW"/>
</dbReference>
<evidence type="ECO:0000256" key="1">
    <source>
        <dbReference type="SAM" id="MobiDB-lite"/>
    </source>
</evidence>
<dbReference type="PANTHER" id="PTHR48228">
    <property type="entry name" value="SUCCINYL-COA--D-CITRAMALATE COA-TRANSFERASE"/>
    <property type="match status" value="1"/>
</dbReference>
<reference evidence="2 3" key="1">
    <citation type="submission" date="2020-06" db="EMBL/GenBank/DDBJ databases">
        <title>Genomic analysis of Salicibibacter sp. NKC5-3.</title>
        <authorList>
            <person name="Oh Y.J."/>
        </authorList>
    </citation>
    <scope>NUCLEOTIDE SEQUENCE [LARGE SCALE GENOMIC DNA]</scope>
    <source>
        <strain evidence="2 3">NKC5-3</strain>
    </source>
</reference>
<dbReference type="InterPro" id="IPR003673">
    <property type="entry name" value="CoA-Trfase_fam_III"/>
</dbReference>
<dbReference type="Proteomes" id="UP000595823">
    <property type="component" value="Chromosome"/>
</dbReference>
<accession>A0A7T7CCF7</accession>
<evidence type="ECO:0000313" key="3">
    <source>
        <dbReference type="Proteomes" id="UP000595823"/>
    </source>
</evidence>
<dbReference type="InterPro" id="IPR023606">
    <property type="entry name" value="CoA-Trfase_III_dom_1_sf"/>
</dbReference>
<keyword evidence="3" id="KW-1185">Reference proteome</keyword>
<protein>
    <submittedName>
        <fullName evidence="2">CoA transferase</fullName>
    </submittedName>
</protein>
<dbReference type="InterPro" id="IPR050509">
    <property type="entry name" value="CoA-transferase_III"/>
</dbReference>
<proteinExistence type="predicted"/>
<sequence>MSNTLGNVRVLDLTRLLPGPYATMLLADFGAEVIKIEETNVGDYARVMPPIVDENGALFHSLNRNKKSVTLDLKTEEGKDTFLKMAKTADVVIESFRPGVMDRLGIGYETLKDINPGLIFCAITGYGQTGPYAQYSGHDINYLSYAGILHLMGKTYEKPSIPSVQIADIGGGALPAIAGILLALLEKRQTGRGQMVDISMLDGVIAWLQTILPEHFVKKQSVQKEELPLAGRNACYEVYETKDGRWLSVGALEPKFWKAFCEGVGKESLIPLQYASVAEQHRLKAEIQAVISEKDLSEWMDVFQDREACVAPLLTMEEVTRDPHVLEREMVQSVNGAQHIGSPIKLSESPASIHSKGPRLGEHTDELLAELNDDYKGE</sequence>
<name>A0A7T7CCF7_9BACI</name>
<dbReference type="Gene3D" id="3.30.1540.10">
    <property type="entry name" value="formyl-coa transferase, domain 3"/>
    <property type="match status" value="1"/>
</dbReference>
<dbReference type="SUPFAM" id="SSF89796">
    <property type="entry name" value="CoA-transferase family III (CaiB/BaiF)"/>
    <property type="match status" value="1"/>
</dbReference>
<feature type="region of interest" description="Disordered" evidence="1">
    <location>
        <begin position="345"/>
        <end position="366"/>
    </location>
</feature>